<dbReference type="EMBL" id="CP003493">
    <property type="protein sequence ID" value="AFV88559.1"/>
    <property type="molecule type" value="Genomic_DNA"/>
</dbReference>
<dbReference type="Proteomes" id="UP000000214">
    <property type="component" value="Chromosome"/>
</dbReference>
<name>K7RKV0_ACIA4</name>
<protein>
    <submittedName>
        <fullName evidence="1">Uncharacterized protein</fullName>
    </submittedName>
</protein>
<sequence>MDDVPSSHPWRRAEFRILMPCHHAGHVRQFRFTATILP</sequence>
<dbReference type="HOGENOM" id="CLU_3331492_0_0_11"/>
<gene>
    <name evidence="1" type="ordered locus">PACID_07210</name>
</gene>
<proteinExistence type="predicted"/>
<dbReference type="STRING" id="1171373.PACID_07210"/>
<evidence type="ECO:0000313" key="1">
    <source>
        <dbReference type="EMBL" id="AFV88559.1"/>
    </source>
</evidence>
<dbReference type="AlphaFoldDB" id="K7RKV0"/>
<organism evidence="1 2">
    <name type="scientific">Acidipropionibacterium acidipropionici (strain ATCC 4875 / DSM 20272 / JCM 6432 / NBRC 12425 / NCIMB 8070 / 4)</name>
    <name type="common">Propionibacterium acidipropionici</name>
    <dbReference type="NCBI Taxonomy" id="1171373"/>
    <lineage>
        <taxon>Bacteria</taxon>
        <taxon>Bacillati</taxon>
        <taxon>Actinomycetota</taxon>
        <taxon>Actinomycetes</taxon>
        <taxon>Propionibacteriales</taxon>
        <taxon>Propionibacteriaceae</taxon>
        <taxon>Acidipropionibacterium</taxon>
    </lineage>
</organism>
<accession>K7RKV0</accession>
<dbReference type="KEGG" id="pbo:PACID_07210"/>
<evidence type="ECO:0000313" key="2">
    <source>
        <dbReference type="Proteomes" id="UP000000214"/>
    </source>
</evidence>
<reference evidence="1 2" key="1">
    <citation type="journal article" date="2012" name="BMC Genomics">
        <title>The genome sequence of Propionibacterium acidipropionici provides insights into its biotechnological and industrial potential.</title>
        <authorList>
            <person name="Parizzi L.P."/>
            <person name="Grassi M.C."/>
            <person name="Llerena L.A."/>
            <person name="Carazzolle M.F."/>
            <person name="Queiroz V.L."/>
            <person name="Lunardi I."/>
            <person name="Zeidler A.F."/>
            <person name="Teixeira P.J."/>
            <person name="Mieczkowski P."/>
            <person name="Rincones J."/>
            <person name="Pereira G.A."/>
        </authorList>
    </citation>
    <scope>NUCLEOTIDE SEQUENCE [LARGE SCALE GENOMIC DNA]</scope>
    <source>
        <strain evidence="2">ATCC 4875 / DSM 20272 / JCM 6432 / NBRC 12425 / NCIMB 8070</strain>
    </source>
</reference>